<dbReference type="InterPro" id="IPR011042">
    <property type="entry name" value="6-blade_b-propeller_TolB-like"/>
</dbReference>
<organism evidence="5 6">
    <name type="scientific">Dyella kyungheensis</name>
    <dbReference type="NCBI Taxonomy" id="1242174"/>
    <lineage>
        <taxon>Bacteria</taxon>
        <taxon>Pseudomonadati</taxon>
        <taxon>Pseudomonadota</taxon>
        <taxon>Gammaproteobacteria</taxon>
        <taxon>Lysobacterales</taxon>
        <taxon>Rhodanobacteraceae</taxon>
        <taxon>Dyella</taxon>
    </lineage>
</organism>
<dbReference type="RefSeq" id="WP_204637196.1">
    <property type="nucleotide sequence ID" value="NZ_JADIKC010000007.1"/>
</dbReference>
<feature type="domain" description="Peptidase S9 prolyl oligopeptidase catalytic" evidence="4">
    <location>
        <begin position="462"/>
        <end position="671"/>
    </location>
</feature>
<proteinExistence type="predicted"/>
<protein>
    <submittedName>
        <fullName evidence="5">S9 family peptidase</fullName>
    </submittedName>
</protein>
<gene>
    <name evidence="5" type="ORF">ISP20_16490</name>
</gene>
<dbReference type="Gene3D" id="2.120.10.30">
    <property type="entry name" value="TolB, C-terminal domain"/>
    <property type="match status" value="2"/>
</dbReference>
<dbReference type="Proteomes" id="UP001430065">
    <property type="component" value="Unassembled WGS sequence"/>
</dbReference>
<accession>A0ABS2JUS0</accession>
<evidence type="ECO:0000313" key="5">
    <source>
        <dbReference type="EMBL" id="MBM7122767.1"/>
    </source>
</evidence>
<sequence length="679" mass="74322">MLLAACFVMPVFARPFTPKDLVSLARIGTPTVSADGHWLVWDQREIDLAGNTGHEGLWRLDLQDRGAVPERFAIRAGADDSAPQFGSDGALYFLSSRKDAPATVWRATMDGDAPAQVTDDHDLAGFKLSPQGNALLVWADKPVGARSLDDTGTRHDDKQVGPRIYDQLFVHHWDRWADGRRSQLFVLPLAHGRAPGAGRAIEGPLVGDTPSKPFGGGEEIAWSADGRTVYFTLREAGRIEPLSINFDLFAVPADGSTAPVNLTPANNAIDTLPAVSPNGRWLAWAATTRAGYDSDRKQLMLRDLASGRARALTADWDRSIDQLHWTADSTALYVTADERLDHPLFRIDIADGTVHRMTTQGHVGTVLPLPQGGVVYSLDTLVAPPDLWKLDVNGLVTRLTAVNAATLAGVDWPTTTRFSFAGAGGDTVSGFALRPADLAAQAKAPVILIVHGGPQNSQRDGWSYQQNAAAWAWHGFAVVSIDFHGSTGYGQAFTDSIHRDWGGKPLTDLQLGLAAAIARFPFLDGNDVCATGGSYGGYMMNWIEGHWPDRFKCLIEDDGVFDTRAMTFETDELRADEWDFGDQPYFQAPGEFEKWNPVNSVGQWKTPMLVVTGEKDFRSPPTQAIAAFTALQLRHVPSRLLDFPDEGHWILKPGNSIAWYEQAFAWMDKYTRRHAQAGE</sequence>
<dbReference type="EMBL" id="JADIKC010000007">
    <property type="protein sequence ID" value="MBM7122767.1"/>
    <property type="molecule type" value="Genomic_DNA"/>
</dbReference>
<evidence type="ECO:0000256" key="3">
    <source>
        <dbReference type="ARBA" id="ARBA00022825"/>
    </source>
</evidence>
<dbReference type="InterPro" id="IPR001375">
    <property type="entry name" value="Peptidase_S9_cat"/>
</dbReference>
<evidence type="ECO:0000313" key="6">
    <source>
        <dbReference type="Proteomes" id="UP001430065"/>
    </source>
</evidence>
<evidence type="ECO:0000256" key="1">
    <source>
        <dbReference type="ARBA" id="ARBA00022729"/>
    </source>
</evidence>
<dbReference type="InterPro" id="IPR029058">
    <property type="entry name" value="AB_hydrolase_fold"/>
</dbReference>
<dbReference type="SUPFAM" id="SSF82171">
    <property type="entry name" value="DPP6 N-terminal domain-like"/>
    <property type="match status" value="1"/>
</dbReference>
<dbReference type="Gene3D" id="3.40.50.1820">
    <property type="entry name" value="alpha/beta hydrolase"/>
    <property type="match status" value="1"/>
</dbReference>
<dbReference type="SUPFAM" id="SSF53474">
    <property type="entry name" value="alpha/beta-Hydrolases"/>
    <property type="match status" value="1"/>
</dbReference>
<name>A0ABS2JUS0_9GAMM</name>
<dbReference type="PANTHER" id="PTHR42776">
    <property type="entry name" value="SERINE PEPTIDASE S9 FAMILY MEMBER"/>
    <property type="match status" value="1"/>
</dbReference>
<comment type="caution">
    <text evidence="5">The sequence shown here is derived from an EMBL/GenBank/DDBJ whole genome shotgun (WGS) entry which is preliminary data.</text>
</comment>
<dbReference type="PANTHER" id="PTHR42776:SF13">
    <property type="entry name" value="DIPEPTIDYL-PEPTIDASE 5"/>
    <property type="match status" value="1"/>
</dbReference>
<keyword evidence="3" id="KW-0645">Protease</keyword>
<keyword evidence="6" id="KW-1185">Reference proteome</keyword>
<reference evidence="5 6" key="1">
    <citation type="submission" date="2020-10" db="EMBL/GenBank/DDBJ databases">
        <title>Phylogeny of dyella-like bacteria.</title>
        <authorList>
            <person name="Fu J."/>
        </authorList>
    </citation>
    <scope>NUCLEOTIDE SEQUENCE [LARGE SCALE GENOMIC DNA]</scope>
    <source>
        <strain evidence="5 6">THG-B117</strain>
    </source>
</reference>
<evidence type="ECO:0000259" key="4">
    <source>
        <dbReference type="Pfam" id="PF00326"/>
    </source>
</evidence>
<keyword evidence="1" id="KW-0732">Signal</keyword>
<dbReference type="InterPro" id="IPR011659">
    <property type="entry name" value="WD40"/>
</dbReference>
<dbReference type="Pfam" id="PF07676">
    <property type="entry name" value="PD40"/>
    <property type="match status" value="2"/>
</dbReference>
<keyword evidence="2" id="KW-0378">Hydrolase</keyword>
<dbReference type="Pfam" id="PF00326">
    <property type="entry name" value="Peptidase_S9"/>
    <property type="match status" value="1"/>
</dbReference>
<keyword evidence="3" id="KW-0720">Serine protease</keyword>
<evidence type="ECO:0000256" key="2">
    <source>
        <dbReference type="ARBA" id="ARBA00022801"/>
    </source>
</evidence>